<sequence>MSPHNGGSNQINNFEIVVEDFFMEAVLGRLCSSGTIEIPPRDYLPKPIENMDVHEGLETGYTGLGEIGLNDTIFETRNDDASFFNMSFNPPLVPKERYHQACCDTLYKEHCDISTIFIDLTLASFKNVAEPRLTLADDISQAVSEMPTPKSCLQESHPSKTPPLPFHNPSSPTRPTCGPAPPATPPKKIGHQPRNSSRGNSPHRPQHGECGRENPHVGSESRITKKYKNPLTASLKQFTRELIEGPDALKNGLCTTPEAMPVKRMSYVKLLEKESKSFALRI</sequence>
<proteinExistence type="predicted"/>
<evidence type="ECO:0000313" key="2">
    <source>
        <dbReference type="EMBL" id="EER42058.1"/>
    </source>
</evidence>
<organism evidence="2 3">
    <name type="scientific">Ajellomyces capsulatus (strain H143)</name>
    <name type="common">Darling's disease fungus</name>
    <name type="synonym">Histoplasma capsulatum</name>
    <dbReference type="NCBI Taxonomy" id="544712"/>
    <lineage>
        <taxon>Eukaryota</taxon>
        <taxon>Fungi</taxon>
        <taxon>Dikarya</taxon>
        <taxon>Ascomycota</taxon>
        <taxon>Pezizomycotina</taxon>
        <taxon>Eurotiomycetes</taxon>
        <taxon>Eurotiomycetidae</taxon>
        <taxon>Onygenales</taxon>
        <taxon>Ajellomycetaceae</taxon>
        <taxon>Histoplasma</taxon>
    </lineage>
</organism>
<accession>C6HBW8</accession>
<dbReference type="VEuPathDB" id="FungiDB:HCDG_03517"/>
<feature type="region of interest" description="Disordered" evidence="1">
    <location>
        <begin position="146"/>
        <end position="228"/>
    </location>
</feature>
<dbReference type="EMBL" id="GG692422">
    <property type="protein sequence ID" value="EER42058.1"/>
    <property type="molecule type" value="Genomic_DNA"/>
</dbReference>
<evidence type="ECO:0000313" key="3">
    <source>
        <dbReference type="Proteomes" id="UP000002624"/>
    </source>
</evidence>
<dbReference type="OMA" id="NTLYREP"/>
<protein>
    <submittedName>
        <fullName evidence="2">Uncharacterized protein</fullName>
    </submittedName>
</protein>
<feature type="compositionally biased region" description="Basic and acidic residues" evidence="1">
    <location>
        <begin position="206"/>
        <end position="215"/>
    </location>
</feature>
<dbReference type="HOGENOM" id="CLU_986833_0_0_1"/>
<reference evidence="3" key="1">
    <citation type="submission" date="2009-05" db="EMBL/GenBank/DDBJ databases">
        <title>The genome sequence of Ajellomyces capsulatus strain H143.</title>
        <authorList>
            <person name="Champion M."/>
            <person name="Cuomo C.A."/>
            <person name="Ma L.-J."/>
            <person name="Henn M.R."/>
            <person name="Sil A."/>
            <person name="Goldman B."/>
            <person name="Young S.K."/>
            <person name="Kodira C.D."/>
            <person name="Zeng Q."/>
            <person name="Koehrsen M."/>
            <person name="Alvarado L."/>
            <person name="Berlin A.M."/>
            <person name="Borenstein D."/>
            <person name="Chen Z."/>
            <person name="Engels R."/>
            <person name="Freedman E."/>
            <person name="Gellesch M."/>
            <person name="Goldberg J."/>
            <person name="Griggs A."/>
            <person name="Gujja S."/>
            <person name="Heiman D.I."/>
            <person name="Hepburn T.A."/>
            <person name="Howarth C."/>
            <person name="Jen D."/>
            <person name="Larson L."/>
            <person name="Lewis B."/>
            <person name="Mehta T."/>
            <person name="Park D."/>
            <person name="Pearson M."/>
            <person name="Roberts A."/>
            <person name="Saif S."/>
            <person name="Shea T.D."/>
            <person name="Shenoy N."/>
            <person name="Sisk P."/>
            <person name="Stolte C."/>
            <person name="Sykes S."/>
            <person name="Walk T."/>
            <person name="White J."/>
            <person name="Yandava C."/>
            <person name="Klein B."/>
            <person name="McEwen J.G."/>
            <person name="Puccia R."/>
            <person name="Goldman G.H."/>
            <person name="Felipe M.S."/>
            <person name="Nino-Vega G."/>
            <person name="San-Blas G."/>
            <person name="Taylor J.W."/>
            <person name="Mendoza L."/>
            <person name="Galagan J.E."/>
            <person name="Nusbaum C."/>
            <person name="Birren B.W."/>
        </authorList>
    </citation>
    <scope>NUCLEOTIDE SEQUENCE [LARGE SCALE GENOMIC DNA]</scope>
    <source>
        <strain evidence="3">H143</strain>
    </source>
</reference>
<gene>
    <name evidence="2" type="ORF">HCDG_03517</name>
</gene>
<evidence type="ECO:0000256" key="1">
    <source>
        <dbReference type="SAM" id="MobiDB-lite"/>
    </source>
</evidence>
<name>C6HBW8_AJECH</name>
<dbReference type="Proteomes" id="UP000002624">
    <property type="component" value="Unassembled WGS sequence"/>
</dbReference>
<dbReference type="AlphaFoldDB" id="C6HBW8"/>
<dbReference type="OrthoDB" id="4185230at2759"/>